<dbReference type="EMBL" id="UIVS01000002">
    <property type="protein sequence ID" value="SVP91262.1"/>
    <property type="molecule type" value="Genomic_DNA"/>
</dbReference>
<evidence type="ECO:0000256" key="1">
    <source>
        <dbReference type="SAM" id="MobiDB-lite"/>
    </source>
</evidence>
<organism evidence="3">
    <name type="scientific">Theileria annulata</name>
    <dbReference type="NCBI Taxonomy" id="5874"/>
    <lineage>
        <taxon>Eukaryota</taxon>
        <taxon>Sar</taxon>
        <taxon>Alveolata</taxon>
        <taxon>Apicomplexa</taxon>
        <taxon>Aconoidasida</taxon>
        <taxon>Piroplasmida</taxon>
        <taxon>Theileriidae</taxon>
        <taxon>Theileria</taxon>
    </lineage>
</organism>
<evidence type="ECO:0000313" key="2">
    <source>
        <dbReference type="EMBL" id="SVP90738.1"/>
    </source>
</evidence>
<protein>
    <submittedName>
        <fullName evidence="3">Uncharacterized protein</fullName>
    </submittedName>
</protein>
<evidence type="ECO:0000313" key="3">
    <source>
        <dbReference type="EMBL" id="SVP91262.1"/>
    </source>
</evidence>
<dbReference type="AlphaFoldDB" id="A0A3B0MP34"/>
<dbReference type="VEuPathDB" id="PiroplasmaDB:TA14740"/>
<reference evidence="3" key="1">
    <citation type="submission" date="2018-07" db="EMBL/GenBank/DDBJ databases">
        <authorList>
            <person name="Quirk P.G."/>
            <person name="Krulwich T.A."/>
        </authorList>
    </citation>
    <scope>NUCLEOTIDE SEQUENCE</scope>
    <source>
        <strain evidence="3">Anand</strain>
    </source>
</reference>
<proteinExistence type="predicted"/>
<accession>A0A3B0MP34</accession>
<gene>
    <name evidence="2" type="ORF">TAT_000144900</name>
    <name evidence="3" type="ORF">TAV_000144900</name>
</gene>
<feature type="region of interest" description="Disordered" evidence="1">
    <location>
        <begin position="83"/>
        <end position="106"/>
    </location>
</feature>
<sequence length="285" mass="32593">MAGKKLECDQYTAMIGLMNLSNDLLGEDIRNMDLTLIKELLMNKVLNFNNHLRQICYWTEVSSSNEKKRSLTQKFTDLFQTNSQPKVNGESLENTKGTQDPSTKQSNLISRLKNLNRNEFFVYSTSLSFNPNIKCGSDLLNPSSGGGIVFTITAKMPLDEKQRKLYLQILLRYLGKNSVLLQVKSENSTSLDKILSNTNVVHEDPTTDGSAVLKPIPKYFDEDYSDEDSNDNKCSNESVPNNYSFFRHSSYLLSKYANSKLVVKEEDDKFVTQRLLQVKLQRRKR</sequence>
<name>A0A3B0MP34_THEAN</name>
<dbReference type="EMBL" id="UIVT01000002">
    <property type="protein sequence ID" value="SVP90738.1"/>
    <property type="molecule type" value="Genomic_DNA"/>
</dbReference>